<dbReference type="Proteomes" id="UP000054018">
    <property type="component" value="Unassembled WGS sequence"/>
</dbReference>
<keyword evidence="3" id="KW-1185">Reference proteome</keyword>
<accession>A0A0C9ZB56</accession>
<reference evidence="3" key="2">
    <citation type="submission" date="2015-01" db="EMBL/GenBank/DDBJ databases">
        <title>Evolutionary Origins and Diversification of the Mycorrhizal Mutualists.</title>
        <authorList>
            <consortium name="DOE Joint Genome Institute"/>
            <consortium name="Mycorrhizal Genomics Consortium"/>
            <person name="Kohler A."/>
            <person name="Kuo A."/>
            <person name="Nagy L.G."/>
            <person name="Floudas D."/>
            <person name="Copeland A."/>
            <person name="Barry K.W."/>
            <person name="Cichocki N."/>
            <person name="Veneault-Fourrey C."/>
            <person name="LaButti K."/>
            <person name="Lindquist E.A."/>
            <person name="Lipzen A."/>
            <person name="Lundell T."/>
            <person name="Morin E."/>
            <person name="Murat C."/>
            <person name="Riley R."/>
            <person name="Ohm R."/>
            <person name="Sun H."/>
            <person name="Tunlid A."/>
            <person name="Henrissat B."/>
            <person name="Grigoriev I.V."/>
            <person name="Hibbett D.S."/>
            <person name="Martin F."/>
        </authorList>
    </citation>
    <scope>NUCLEOTIDE SEQUENCE [LARGE SCALE GENOMIC DNA]</scope>
    <source>
        <strain evidence="3">441</strain>
    </source>
</reference>
<protein>
    <submittedName>
        <fullName evidence="2">Uncharacterized protein</fullName>
    </submittedName>
</protein>
<name>A0A0C9ZB56_9AGAM</name>
<dbReference type="HOGENOM" id="CLU_2758750_0_0_1"/>
<evidence type="ECO:0000313" key="3">
    <source>
        <dbReference type="Proteomes" id="UP000054018"/>
    </source>
</evidence>
<gene>
    <name evidence="2" type="ORF">PISMIDRAFT_235305</name>
</gene>
<dbReference type="AlphaFoldDB" id="A0A0C9ZB56"/>
<organism evidence="2 3">
    <name type="scientific">Pisolithus microcarpus 441</name>
    <dbReference type="NCBI Taxonomy" id="765257"/>
    <lineage>
        <taxon>Eukaryota</taxon>
        <taxon>Fungi</taxon>
        <taxon>Dikarya</taxon>
        <taxon>Basidiomycota</taxon>
        <taxon>Agaricomycotina</taxon>
        <taxon>Agaricomycetes</taxon>
        <taxon>Agaricomycetidae</taxon>
        <taxon>Boletales</taxon>
        <taxon>Sclerodermatineae</taxon>
        <taxon>Pisolithaceae</taxon>
        <taxon>Pisolithus</taxon>
    </lineage>
</organism>
<reference evidence="2 3" key="1">
    <citation type="submission" date="2014-04" db="EMBL/GenBank/DDBJ databases">
        <authorList>
            <consortium name="DOE Joint Genome Institute"/>
            <person name="Kuo A."/>
            <person name="Kohler A."/>
            <person name="Costa M.D."/>
            <person name="Nagy L.G."/>
            <person name="Floudas D."/>
            <person name="Copeland A."/>
            <person name="Barry K.W."/>
            <person name="Cichocki N."/>
            <person name="Veneault-Fourrey C."/>
            <person name="LaButti K."/>
            <person name="Lindquist E.A."/>
            <person name="Lipzen A."/>
            <person name="Lundell T."/>
            <person name="Morin E."/>
            <person name="Murat C."/>
            <person name="Sun H."/>
            <person name="Tunlid A."/>
            <person name="Henrissat B."/>
            <person name="Grigoriev I.V."/>
            <person name="Hibbett D.S."/>
            <person name="Martin F."/>
            <person name="Nordberg H.P."/>
            <person name="Cantor M.N."/>
            <person name="Hua S.X."/>
        </authorList>
    </citation>
    <scope>NUCLEOTIDE SEQUENCE [LARGE SCALE GENOMIC DNA]</scope>
    <source>
        <strain evidence="2 3">441</strain>
    </source>
</reference>
<evidence type="ECO:0000313" key="2">
    <source>
        <dbReference type="EMBL" id="KIK17143.1"/>
    </source>
</evidence>
<feature type="compositionally biased region" description="Basic and acidic residues" evidence="1">
    <location>
        <begin position="1"/>
        <end position="15"/>
    </location>
</feature>
<sequence length="70" mass="8232">MPVRDTQRVRPERSRRPSPRRTGNEITGSATSRTSVYMEMNAVRTVYSRQNEVERLFASVTCQRRSPFWV</sequence>
<dbReference type="EMBL" id="KN833837">
    <property type="protein sequence ID" value="KIK17143.1"/>
    <property type="molecule type" value="Genomic_DNA"/>
</dbReference>
<evidence type="ECO:0000256" key="1">
    <source>
        <dbReference type="SAM" id="MobiDB-lite"/>
    </source>
</evidence>
<proteinExistence type="predicted"/>
<feature type="region of interest" description="Disordered" evidence="1">
    <location>
        <begin position="1"/>
        <end position="31"/>
    </location>
</feature>